<reference evidence="1 2" key="1">
    <citation type="journal article" date="2014" name="Nat. Genet.">
        <title>Whole-genome sequence of a flatfish provides insights into ZW sex chromosome evolution and adaptation to a benthic lifestyle.</title>
        <authorList>
            <person name="Chen S."/>
            <person name="Zhang G."/>
            <person name="Shao C."/>
            <person name="Huang Q."/>
            <person name="Liu G."/>
            <person name="Zhang P."/>
            <person name="Song W."/>
            <person name="An N."/>
            <person name="Chalopin D."/>
            <person name="Volff J.N."/>
            <person name="Hong Y."/>
            <person name="Li Q."/>
            <person name="Sha Z."/>
            <person name="Zhou H."/>
            <person name="Xie M."/>
            <person name="Yu Q."/>
            <person name="Liu Y."/>
            <person name="Xiang H."/>
            <person name="Wang N."/>
            <person name="Wu K."/>
            <person name="Yang C."/>
            <person name="Zhou Q."/>
            <person name="Liao X."/>
            <person name="Yang L."/>
            <person name="Hu Q."/>
            <person name="Zhang J."/>
            <person name="Meng L."/>
            <person name="Jin L."/>
            <person name="Tian Y."/>
            <person name="Lian J."/>
            <person name="Yang J."/>
            <person name="Miao G."/>
            <person name="Liu S."/>
            <person name="Liang Z."/>
            <person name="Yan F."/>
            <person name="Li Y."/>
            <person name="Sun B."/>
            <person name="Zhang H."/>
            <person name="Zhang J."/>
            <person name="Zhu Y."/>
            <person name="Du M."/>
            <person name="Zhao Y."/>
            <person name="Schartl M."/>
            <person name="Tang Q."/>
            <person name="Wang J."/>
        </authorList>
    </citation>
    <scope>NUCLEOTIDE SEQUENCE</scope>
</reference>
<dbReference type="InterPro" id="IPR019734">
    <property type="entry name" value="TPR_rpt"/>
</dbReference>
<keyword evidence="2" id="KW-1185">Reference proteome</keyword>
<dbReference type="GeneTree" id="ENSGT00390000007195"/>
<dbReference type="InterPro" id="IPR039684">
    <property type="entry name" value="FANCG"/>
</dbReference>
<organism evidence="1 2">
    <name type="scientific">Cynoglossus semilaevis</name>
    <name type="common">Tongue sole</name>
    <dbReference type="NCBI Taxonomy" id="244447"/>
    <lineage>
        <taxon>Eukaryota</taxon>
        <taxon>Metazoa</taxon>
        <taxon>Chordata</taxon>
        <taxon>Craniata</taxon>
        <taxon>Vertebrata</taxon>
        <taxon>Euteleostomi</taxon>
        <taxon>Actinopterygii</taxon>
        <taxon>Neopterygii</taxon>
        <taxon>Teleostei</taxon>
        <taxon>Neoteleostei</taxon>
        <taxon>Acanthomorphata</taxon>
        <taxon>Carangaria</taxon>
        <taxon>Pleuronectiformes</taxon>
        <taxon>Pleuronectoidei</taxon>
        <taxon>Cynoglossidae</taxon>
        <taxon>Cynoglossinae</taxon>
        <taxon>Cynoglossus</taxon>
    </lineage>
</organism>
<dbReference type="SUPFAM" id="SSF48452">
    <property type="entry name" value="TPR-like"/>
    <property type="match status" value="2"/>
</dbReference>
<protein>
    <submittedName>
        <fullName evidence="1">Fanconi anemia complementation group G</fullName>
    </submittedName>
</protein>
<dbReference type="Ensembl" id="ENSCSET00000021351.1">
    <property type="protein sequence ID" value="ENSCSEP00000021079.1"/>
    <property type="gene ID" value="ENSCSEG00000013449.1"/>
</dbReference>
<dbReference type="Gene3D" id="1.25.40.10">
    <property type="entry name" value="Tetratricopeptide repeat domain"/>
    <property type="match status" value="1"/>
</dbReference>
<accession>A0A3P8W383</accession>
<dbReference type="GO" id="GO:0036297">
    <property type="term" value="P:interstrand cross-link repair"/>
    <property type="evidence" value="ECO:0007669"/>
    <property type="project" value="InterPro"/>
</dbReference>
<dbReference type="AlphaFoldDB" id="A0A3P8W383"/>
<evidence type="ECO:0000313" key="2">
    <source>
        <dbReference type="Proteomes" id="UP000265120"/>
    </source>
</evidence>
<sequence length="643" mass="71730">MCPPVAGLPDQVSHLAVYFLLASPETREILKTENNALVQKLKRVESSHSLSRDQNQNHLRWCSLEFDKLLSKVQGVPPLADDTHLELSVAYNTCLCFTAQSRFTDSVLILSQSIQRVLQTTDEAPQSVASDLPAFWKKVLKSVRNTTLNNFVLNLLCSQWLIWLATCKLKAVQEFEEDLYSLTKTLCAGAENDMGCKKVEKFLYTPLLVMEPRRLAELLQIWTSVAQGAERLAEGQNLEALSGLQKASSLPAPRILLAYIHHLCGCCFVQMNCPQMALQCYKKALETDYSCVCALYQSVLIYRQLGNTQAEIQALCLLYSTLMLPPPVVPPLADAQLLSPSLLLHSQSFDTLHFVPSALSVLHTLALKCVLHNRLAEGVDHYLDLLATLQSEDQQPINSKVPDYPRLPELYLEAGAALLMACRPADCMALCNEVINTTLELLPQRLVLEDPEKRSHGEDNDDNGEDKAAVLFWTGTAYLLQGHCYSQLKDWKQAVTHYTRCINLLVKVCVKTKGSQPQVPGPGVVVKPGTHVCVLQRLKGLSLVGRGVSFTLTDHLQEALRDLQLSLHAFPECVVAGLWCGEVLWKLGRRREAAACWEKTWSYSTQSTVDDLPLYLQEPQLGSLLDSTEIRKRIQELGPTRST</sequence>
<name>A0A3P8W383_CYNSE</name>
<dbReference type="Pfam" id="PF13181">
    <property type="entry name" value="TPR_8"/>
    <property type="match status" value="1"/>
</dbReference>
<dbReference type="GO" id="GO:0043240">
    <property type="term" value="C:Fanconi anaemia nuclear complex"/>
    <property type="evidence" value="ECO:0007669"/>
    <property type="project" value="InterPro"/>
</dbReference>
<dbReference type="InterPro" id="IPR011990">
    <property type="entry name" value="TPR-like_helical_dom_sf"/>
</dbReference>
<reference evidence="1" key="2">
    <citation type="submission" date="2025-08" db="UniProtKB">
        <authorList>
            <consortium name="Ensembl"/>
        </authorList>
    </citation>
    <scope>IDENTIFICATION</scope>
</reference>
<dbReference type="SMART" id="SM00028">
    <property type="entry name" value="TPR"/>
    <property type="match status" value="3"/>
</dbReference>
<dbReference type="Proteomes" id="UP000265120">
    <property type="component" value="Chromosome Z"/>
</dbReference>
<proteinExistence type="predicted"/>
<dbReference type="InParanoid" id="A0A3P8W383"/>
<dbReference type="PANTHER" id="PTHR15254:SF2">
    <property type="entry name" value="FANCONI ANEMIA GROUP G PROTEIN"/>
    <property type="match status" value="1"/>
</dbReference>
<reference evidence="1" key="3">
    <citation type="submission" date="2025-09" db="UniProtKB">
        <authorList>
            <consortium name="Ensembl"/>
        </authorList>
    </citation>
    <scope>IDENTIFICATION</scope>
</reference>
<dbReference type="STRING" id="244447.ENSCSEP00000021079"/>
<dbReference type="PANTHER" id="PTHR15254">
    <property type="entry name" value="FANCONI ANEMIA GROUP G PROTEIN FAMILY MEMBER"/>
    <property type="match status" value="1"/>
</dbReference>
<evidence type="ECO:0000313" key="1">
    <source>
        <dbReference type="Ensembl" id="ENSCSEP00000021079.1"/>
    </source>
</evidence>